<dbReference type="STRING" id="168276.SAMN05444580_11830"/>
<accession>A0A1G7D5P3</accession>
<proteinExistence type="predicted"/>
<sequence length="366" mass="38368">MQAVSEPIGEPEVLVEVSGGLGRLVLNRPKAINALNHNMVRQMASALIEWGDDDSVHAVVLTGAGERGLCAGGDIVSIYHDARTGGDGSRDFWRDEYVLNAAIAAYHKPYVAIMDGIVMGGGVGVSAHGSVRIVTERSMIGMPEVGIGFVPDVGGTYLLSRAPGELGTHIALTTARLSAGDALYCGLADHFVPSDRLDAFVAALSGGAVVDAVAEFAEPAPESALQAQREWIDAAYSADTVEEIVARLRADGSPDAAAAAEQVLAKSPTAAKVTLRSLRQARGQTSLEAVLNEEYRVSSACLASHDLVEGIRAQVVEKDRNPKWSPATLEEVTAEQVDGFFAALGDLELGLPEDAAPTRASELSTQ</sequence>
<name>A0A1G7D5P3_9NOCA</name>
<evidence type="ECO:0000313" key="6">
    <source>
        <dbReference type="Proteomes" id="UP000199417"/>
    </source>
</evidence>
<evidence type="ECO:0000259" key="4">
    <source>
        <dbReference type="Pfam" id="PF16113"/>
    </source>
</evidence>
<dbReference type="Proteomes" id="UP000199417">
    <property type="component" value="Unassembled WGS sequence"/>
</dbReference>
<keyword evidence="6" id="KW-1185">Reference proteome</keyword>
<organism evidence="5 6">
    <name type="scientific">Rhodococcus tukisamuensis</name>
    <dbReference type="NCBI Taxonomy" id="168276"/>
    <lineage>
        <taxon>Bacteria</taxon>
        <taxon>Bacillati</taxon>
        <taxon>Actinomycetota</taxon>
        <taxon>Actinomycetes</taxon>
        <taxon>Mycobacteriales</taxon>
        <taxon>Nocardiaceae</taxon>
        <taxon>Rhodococcus</taxon>
    </lineage>
</organism>
<protein>
    <recommendedName>
        <fullName evidence="2">3-hydroxyisobutyryl-CoA hydrolase</fullName>
        <ecNumber evidence="2">3.1.2.4</ecNumber>
    </recommendedName>
</protein>
<comment type="catalytic activity">
    <reaction evidence="1">
        <text>3-hydroxy-2-methylpropanoyl-CoA + H2O = 3-hydroxy-2-methylpropanoate + CoA + H(+)</text>
        <dbReference type="Rhea" id="RHEA:20888"/>
        <dbReference type="ChEBI" id="CHEBI:11805"/>
        <dbReference type="ChEBI" id="CHEBI:15377"/>
        <dbReference type="ChEBI" id="CHEBI:15378"/>
        <dbReference type="ChEBI" id="CHEBI:57287"/>
        <dbReference type="ChEBI" id="CHEBI:57340"/>
        <dbReference type="EC" id="3.1.2.4"/>
    </reaction>
</comment>
<dbReference type="InterPro" id="IPR029045">
    <property type="entry name" value="ClpP/crotonase-like_dom_sf"/>
</dbReference>
<dbReference type="InterPro" id="IPR032259">
    <property type="entry name" value="HIBYL-CoA-H"/>
</dbReference>
<evidence type="ECO:0000256" key="2">
    <source>
        <dbReference type="ARBA" id="ARBA00011915"/>
    </source>
</evidence>
<feature type="domain" description="Enoyl-CoA hydratase/isomerase" evidence="4">
    <location>
        <begin position="22"/>
        <end position="341"/>
    </location>
</feature>
<keyword evidence="3" id="KW-0378">Hydrolase</keyword>
<dbReference type="Pfam" id="PF16113">
    <property type="entry name" value="ECH_2"/>
    <property type="match status" value="1"/>
</dbReference>
<dbReference type="CDD" id="cd06558">
    <property type="entry name" value="crotonase-like"/>
    <property type="match status" value="1"/>
</dbReference>
<dbReference type="Gene3D" id="3.90.226.10">
    <property type="entry name" value="2-enoyl-CoA Hydratase, Chain A, domain 1"/>
    <property type="match status" value="1"/>
</dbReference>
<reference evidence="5 6" key="1">
    <citation type="submission" date="2016-10" db="EMBL/GenBank/DDBJ databases">
        <authorList>
            <person name="de Groot N.N."/>
        </authorList>
    </citation>
    <scope>NUCLEOTIDE SEQUENCE [LARGE SCALE GENOMIC DNA]</scope>
    <source>
        <strain evidence="5 6">JCM 11308</strain>
    </source>
</reference>
<dbReference type="SUPFAM" id="SSF52096">
    <property type="entry name" value="ClpP/crotonase"/>
    <property type="match status" value="1"/>
</dbReference>
<dbReference type="InterPro" id="IPR045004">
    <property type="entry name" value="ECH_dom"/>
</dbReference>
<dbReference type="PANTHER" id="PTHR43176">
    <property type="entry name" value="3-HYDROXYISOBUTYRYL-COA HYDROLASE-RELATED"/>
    <property type="match status" value="1"/>
</dbReference>
<dbReference type="GO" id="GO:0005829">
    <property type="term" value="C:cytosol"/>
    <property type="evidence" value="ECO:0007669"/>
    <property type="project" value="TreeGrafter"/>
</dbReference>
<dbReference type="EC" id="3.1.2.4" evidence="2"/>
<evidence type="ECO:0000256" key="3">
    <source>
        <dbReference type="ARBA" id="ARBA00022801"/>
    </source>
</evidence>
<dbReference type="PANTHER" id="PTHR43176:SF3">
    <property type="entry name" value="3-HYDROXYISOBUTYRYL-COA HYDROLASE, MITOCHONDRIAL"/>
    <property type="match status" value="1"/>
</dbReference>
<dbReference type="GO" id="GO:0006574">
    <property type="term" value="P:L-valine catabolic process"/>
    <property type="evidence" value="ECO:0007669"/>
    <property type="project" value="TreeGrafter"/>
</dbReference>
<evidence type="ECO:0000256" key="1">
    <source>
        <dbReference type="ARBA" id="ARBA00001709"/>
    </source>
</evidence>
<dbReference type="GO" id="GO:0003860">
    <property type="term" value="F:3-hydroxyisobutyryl-CoA hydrolase activity"/>
    <property type="evidence" value="ECO:0007669"/>
    <property type="project" value="UniProtKB-EC"/>
</dbReference>
<dbReference type="NCBIfam" id="NF004127">
    <property type="entry name" value="PRK05617.1"/>
    <property type="match status" value="1"/>
</dbReference>
<gene>
    <name evidence="5" type="ORF">SAMN05444580_11830</name>
</gene>
<dbReference type="AlphaFoldDB" id="A0A1G7D5P3"/>
<evidence type="ECO:0000313" key="5">
    <source>
        <dbReference type="EMBL" id="SDE46841.1"/>
    </source>
</evidence>
<dbReference type="EMBL" id="FNAB01000018">
    <property type="protein sequence ID" value="SDE46841.1"/>
    <property type="molecule type" value="Genomic_DNA"/>
</dbReference>